<gene>
    <name evidence="2" type="ORF">JFL43_07630</name>
</gene>
<protein>
    <submittedName>
        <fullName evidence="2">DUF5391 family protein</fullName>
    </submittedName>
</protein>
<dbReference type="InterPro" id="IPR020204">
    <property type="entry name" value="Uncharacterised_YxaJ"/>
</dbReference>
<feature type="transmembrane region" description="Helical" evidence="1">
    <location>
        <begin position="45"/>
        <end position="65"/>
    </location>
</feature>
<name>A0ABS1H5R9_9BACL</name>
<dbReference type="Proteomes" id="UP000618943">
    <property type="component" value="Unassembled WGS sequence"/>
</dbReference>
<keyword evidence="1" id="KW-1133">Transmembrane helix</keyword>
<organism evidence="2 3">
    <name type="scientific">Viridibacillus soli</name>
    <dbReference type="NCBI Taxonomy" id="2798301"/>
    <lineage>
        <taxon>Bacteria</taxon>
        <taxon>Bacillati</taxon>
        <taxon>Bacillota</taxon>
        <taxon>Bacilli</taxon>
        <taxon>Bacillales</taxon>
        <taxon>Caryophanaceae</taxon>
        <taxon>Viridibacillus</taxon>
    </lineage>
</organism>
<sequence length="144" mass="15702">MSNKKSTIIMTIFSAVLFSILLVTISLSPLSKLGPNANKFGSLDMWMSVGKILVFYVIPLLIYIAGMKWMKYVMAVLCALGLFIFVAILGSSVVIGLAQNNIPQLIGVFIVGSLDIIINSIWFFVAFRSKGHESSPAVDEKLIA</sequence>
<dbReference type="EMBL" id="JAEOAH010000006">
    <property type="protein sequence ID" value="MBK3494730.1"/>
    <property type="molecule type" value="Genomic_DNA"/>
</dbReference>
<keyword evidence="1" id="KW-0812">Transmembrane</keyword>
<comment type="caution">
    <text evidence="2">The sequence shown here is derived from an EMBL/GenBank/DDBJ whole genome shotgun (WGS) entry which is preliminary data.</text>
</comment>
<feature type="transmembrane region" description="Helical" evidence="1">
    <location>
        <begin position="104"/>
        <end position="125"/>
    </location>
</feature>
<proteinExistence type="predicted"/>
<feature type="transmembrane region" description="Helical" evidence="1">
    <location>
        <begin position="7"/>
        <end position="25"/>
    </location>
</feature>
<reference evidence="2 3" key="1">
    <citation type="submission" date="2020-12" db="EMBL/GenBank/DDBJ databases">
        <title>YIM B01967 draft genome.</title>
        <authorList>
            <person name="Yan X."/>
        </authorList>
    </citation>
    <scope>NUCLEOTIDE SEQUENCE [LARGE SCALE GENOMIC DNA]</scope>
    <source>
        <strain evidence="2 3">YIM B01967</strain>
    </source>
</reference>
<feature type="transmembrane region" description="Helical" evidence="1">
    <location>
        <begin position="72"/>
        <end position="98"/>
    </location>
</feature>
<evidence type="ECO:0000313" key="3">
    <source>
        <dbReference type="Proteomes" id="UP000618943"/>
    </source>
</evidence>
<accession>A0ABS1H5R9</accession>
<dbReference type="RefSeq" id="WP_200748532.1">
    <property type="nucleotide sequence ID" value="NZ_JAEOAH010000006.1"/>
</dbReference>
<evidence type="ECO:0000256" key="1">
    <source>
        <dbReference type="SAM" id="Phobius"/>
    </source>
</evidence>
<keyword evidence="3" id="KW-1185">Reference proteome</keyword>
<evidence type="ECO:0000313" key="2">
    <source>
        <dbReference type="EMBL" id="MBK3494730.1"/>
    </source>
</evidence>
<dbReference type="Pfam" id="PF17369">
    <property type="entry name" value="DUF5391"/>
    <property type="match status" value="1"/>
</dbReference>
<keyword evidence="1" id="KW-0472">Membrane</keyword>